<comment type="caution">
    <text evidence="13">The sequence shown here is derived from an EMBL/GenBank/DDBJ whole genome shotgun (WGS) entry which is preliminary data.</text>
</comment>
<keyword evidence="9 11" id="KW-0472">Membrane</keyword>
<keyword evidence="7" id="KW-0653">Protein transport</keyword>
<evidence type="ECO:0000313" key="13">
    <source>
        <dbReference type="EMBL" id="MEA5669370.1"/>
    </source>
</evidence>
<dbReference type="InterPro" id="IPR051045">
    <property type="entry name" value="TonB-dependent_transducer"/>
</dbReference>
<comment type="similarity">
    <text evidence="2">Belongs to the TonB family.</text>
</comment>
<dbReference type="PANTHER" id="PTHR33446">
    <property type="entry name" value="PROTEIN TONB-RELATED"/>
    <property type="match status" value="1"/>
</dbReference>
<reference evidence="13 14" key="1">
    <citation type="submission" date="2023-12" db="EMBL/GenBank/DDBJ databases">
        <title>Stenotrophomonas guangdongensis sp. nov., isolated from wilted pepper plants (Capsicum annuum).</title>
        <authorList>
            <person name="Qiu M."/>
            <person name="Li Y."/>
            <person name="Liu Q."/>
            <person name="Zhang X."/>
            <person name="Huang Y."/>
            <person name="Guo R."/>
            <person name="Hu M."/>
            <person name="Zhou J."/>
            <person name="Zhou X."/>
        </authorList>
    </citation>
    <scope>NUCLEOTIDE SEQUENCE [LARGE SCALE GENOMIC DNA]</scope>
    <source>
        <strain evidence="13 14">MH1</strain>
    </source>
</reference>
<dbReference type="Proteomes" id="UP001301653">
    <property type="component" value="Unassembled WGS sequence"/>
</dbReference>
<feature type="compositionally biased region" description="Low complexity" evidence="10">
    <location>
        <begin position="105"/>
        <end position="128"/>
    </location>
</feature>
<evidence type="ECO:0000256" key="2">
    <source>
        <dbReference type="ARBA" id="ARBA00006555"/>
    </source>
</evidence>
<evidence type="ECO:0000256" key="9">
    <source>
        <dbReference type="ARBA" id="ARBA00023136"/>
    </source>
</evidence>
<gene>
    <name evidence="13" type="ORF">VA603_17690</name>
</gene>
<keyword evidence="14" id="KW-1185">Reference proteome</keyword>
<feature type="domain" description="TonB C-terminal" evidence="12">
    <location>
        <begin position="126"/>
        <end position="217"/>
    </location>
</feature>
<evidence type="ECO:0000313" key="14">
    <source>
        <dbReference type="Proteomes" id="UP001301653"/>
    </source>
</evidence>
<evidence type="ECO:0000259" key="12">
    <source>
        <dbReference type="PROSITE" id="PS52015"/>
    </source>
</evidence>
<organism evidence="13 14">
    <name type="scientific">Stenotrophomonas capsici</name>
    <dbReference type="NCBI Taxonomy" id="3110230"/>
    <lineage>
        <taxon>Bacteria</taxon>
        <taxon>Pseudomonadati</taxon>
        <taxon>Pseudomonadota</taxon>
        <taxon>Gammaproteobacteria</taxon>
        <taxon>Lysobacterales</taxon>
        <taxon>Lysobacteraceae</taxon>
        <taxon>Stenotrophomonas</taxon>
    </lineage>
</organism>
<dbReference type="RefSeq" id="WP_192288463.1">
    <property type="nucleotide sequence ID" value="NZ_JAYFUH010000249.1"/>
</dbReference>
<evidence type="ECO:0000256" key="7">
    <source>
        <dbReference type="ARBA" id="ARBA00022927"/>
    </source>
</evidence>
<keyword evidence="8 11" id="KW-1133">Transmembrane helix</keyword>
<keyword evidence="5" id="KW-0997">Cell inner membrane</keyword>
<dbReference type="SUPFAM" id="SSF74653">
    <property type="entry name" value="TolA/TonB C-terminal domain"/>
    <property type="match status" value="1"/>
</dbReference>
<evidence type="ECO:0000256" key="10">
    <source>
        <dbReference type="SAM" id="MobiDB-lite"/>
    </source>
</evidence>
<feature type="compositionally biased region" description="Pro residues" evidence="10">
    <location>
        <begin position="129"/>
        <end position="142"/>
    </location>
</feature>
<evidence type="ECO:0000256" key="6">
    <source>
        <dbReference type="ARBA" id="ARBA00022692"/>
    </source>
</evidence>
<feature type="region of interest" description="Disordered" evidence="10">
    <location>
        <begin position="71"/>
        <end position="148"/>
    </location>
</feature>
<evidence type="ECO:0000256" key="11">
    <source>
        <dbReference type="SAM" id="Phobius"/>
    </source>
</evidence>
<dbReference type="Gene3D" id="3.30.1150.10">
    <property type="match status" value="1"/>
</dbReference>
<dbReference type="InterPro" id="IPR006260">
    <property type="entry name" value="TonB/TolA_C"/>
</dbReference>
<feature type="transmembrane region" description="Helical" evidence="11">
    <location>
        <begin position="20"/>
        <end position="40"/>
    </location>
</feature>
<accession>A0ABU5V7N8</accession>
<sequence>MPASSSRSDQNITFHLPRSSLKIAGIAFAVGLLLFVVVWLNARRNNDFYRADPAQPQTAVAELAPLPAPLPAGAGAADMPEARPAPVEEKPELVEAPPAPPPQPIAETAPTQSPAGDAPAPVAATPTDRPSPLPGQRPPEYPPAALRRGDSGTVVVQVVVGVDGTALDARVIQRSGSRDLDRAALDAVRGWRFQPALSNGQPMQASLDIPFDFKPAQ</sequence>
<dbReference type="NCBIfam" id="TIGR01352">
    <property type="entry name" value="tonB_Cterm"/>
    <property type="match status" value="1"/>
</dbReference>
<name>A0ABU5V7N8_9GAMM</name>
<protein>
    <submittedName>
        <fullName evidence="13">Energy transducer TonB</fullName>
    </submittedName>
</protein>
<keyword evidence="6 11" id="KW-0812">Transmembrane</keyword>
<dbReference type="InterPro" id="IPR037682">
    <property type="entry name" value="TonB_C"/>
</dbReference>
<evidence type="ECO:0000256" key="8">
    <source>
        <dbReference type="ARBA" id="ARBA00022989"/>
    </source>
</evidence>
<dbReference type="Pfam" id="PF03544">
    <property type="entry name" value="TonB_C"/>
    <property type="match status" value="1"/>
</dbReference>
<keyword evidence="4" id="KW-1003">Cell membrane</keyword>
<dbReference type="PANTHER" id="PTHR33446:SF2">
    <property type="entry name" value="PROTEIN TONB"/>
    <property type="match status" value="1"/>
</dbReference>
<proteinExistence type="inferred from homology"/>
<dbReference type="EMBL" id="JAYFUH010000249">
    <property type="protein sequence ID" value="MEA5669370.1"/>
    <property type="molecule type" value="Genomic_DNA"/>
</dbReference>
<keyword evidence="3" id="KW-0813">Transport</keyword>
<evidence type="ECO:0000256" key="1">
    <source>
        <dbReference type="ARBA" id="ARBA00004383"/>
    </source>
</evidence>
<evidence type="ECO:0000256" key="5">
    <source>
        <dbReference type="ARBA" id="ARBA00022519"/>
    </source>
</evidence>
<evidence type="ECO:0000256" key="4">
    <source>
        <dbReference type="ARBA" id="ARBA00022475"/>
    </source>
</evidence>
<evidence type="ECO:0000256" key="3">
    <source>
        <dbReference type="ARBA" id="ARBA00022448"/>
    </source>
</evidence>
<comment type="subcellular location">
    <subcellularLocation>
        <location evidence="1">Cell inner membrane</location>
        <topology evidence="1">Single-pass membrane protein</topology>
        <orientation evidence="1">Periplasmic side</orientation>
    </subcellularLocation>
</comment>
<dbReference type="PROSITE" id="PS52015">
    <property type="entry name" value="TONB_CTD"/>
    <property type="match status" value="1"/>
</dbReference>